<dbReference type="Pfam" id="PF13843">
    <property type="entry name" value="DDE_Tnp_1_7"/>
    <property type="match status" value="1"/>
</dbReference>
<feature type="non-terminal residue" evidence="3">
    <location>
        <position position="1"/>
    </location>
</feature>
<comment type="caution">
    <text evidence="3">The sequence shown here is derived from an EMBL/GenBank/DDBJ whole genome shotgun (WGS) entry which is preliminary data.</text>
</comment>
<evidence type="ECO:0000313" key="3">
    <source>
        <dbReference type="EMBL" id="KAF0684821.1"/>
    </source>
</evidence>
<feature type="domain" description="PiggyBac transposable element-derived protein" evidence="2">
    <location>
        <begin position="1"/>
        <end position="50"/>
    </location>
</feature>
<dbReference type="OrthoDB" id="6597229at2759"/>
<reference evidence="3 4" key="1">
    <citation type="submission" date="2019-08" db="EMBL/GenBank/DDBJ databases">
        <title>Whole genome of Aphis craccivora.</title>
        <authorList>
            <person name="Voronova N.V."/>
            <person name="Shulinski R.S."/>
            <person name="Bandarenka Y.V."/>
            <person name="Zhorov D.G."/>
            <person name="Warner D."/>
        </authorList>
    </citation>
    <scope>NUCLEOTIDE SEQUENCE [LARGE SCALE GENOMIC DNA]</scope>
    <source>
        <strain evidence="3">180601</strain>
        <tissue evidence="3">Whole Body</tissue>
    </source>
</reference>
<organism evidence="3 4">
    <name type="scientific">Aphis craccivora</name>
    <name type="common">Cowpea aphid</name>
    <dbReference type="NCBI Taxonomy" id="307492"/>
    <lineage>
        <taxon>Eukaryota</taxon>
        <taxon>Metazoa</taxon>
        <taxon>Ecdysozoa</taxon>
        <taxon>Arthropoda</taxon>
        <taxon>Hexapoda</taxon>
        <taxon>Insecta</taxon>
        <taxon>Pterygota</taxon>
        <taxon>Neoptera</taxon>
        <taxon>Paraneoptera</taxon>
        <taxon>Hemiptera</taxon>
        <taxon>Sternorrhyncha</taxon>
        <taxon>Aphidomorpha</taxon>
        <taxon>Aphidoidea</taxon>
        <taxon>Aphididae</taxon>
        <taxon>Aphidini</taxon>
        <taxon>Aphis</taxon>
        <taxon>Aphis</taxon>
    </lineage>
</organism>
<dbReference type="PANTHER" id="PTHR47272">
    <property type="entry name" value="DDE_TNP_1_7 DOMAIN-CONTAINING PROTEIN"/>
    <property type="match status" value="1"/>
</dbReference>
<dbReference type="InterPro" id="IPR029526">
    <property type="entry name" value="PGBD"/>
</dbReference>
<feature type="compositionally biased region" description="Polar residues" evidence="1">
    <location>
        <begin position="106"/>
        <end position="121"/>
    </location>
</feature>
<feature type="region of interest" description="Disordered" evidence="1">
    <location>
        <begin position="92"/>
        <end position="121"/>
    </location>
</feature>
<name>A0A6G0VHQ6_APHCR</name>
<sequence>PEVIQLYNTNMGGVDKHDQLVSYYRTFLKSKKWTLRMLFHVFDMTVVNCWLEYKRDAANLDVLEKDTMDLLHFKQRLAESLMLVCLPISPGRKRGRPSSSPLQEKLPQSTPAPIRKNQTVDRTPLEEVKKDGYYHYPLYDDRKEAIRCKKVDCKGRTHVYCSKCQ</sequence>
<dbReference type="PANTHER" id="PTHR47272:SF2">
    <property type="entry name" value="PIGGYBAC TRANSPOSABLE ELEMENT-DERIVED PROTEIN 3-LIKE"/>
    <property type="match status" value="1"/>
</dbReference>
<dbReference type="Proteomes" id="UP000478052">
    <property type="component" value="Unassembled WGS sequence"/>
</dbReference>
<evidence type="ECO:0000259" key="2">
    <source>
        <dbReference type="Pfam" id="PF13843"/>
    </source>
</evidence>
<gene>
    <name evidence="3" type="ORF">FWK35_00038009</name>
</gene>
<evidence type="ECO:0000313" key="4">
    <source>
        <dbReference type="Proteomes" id="UP000478052"/>
    </source>
</evidence>
<dbReference type="EMBL" id="VUJU01017182">
    <property type="protein sequence ID" value="KAF0684821.1"/>
    <property type="molecule type" value="Genomic_DNA"/>
</dbReference>
<keyword evidence="4" id="KW-1185">Reference proteome</keyword>
<protein>
    <submittedName>
        <fullName evidence="3">PiggyBac transposable element-derived protein 4-like</fullName>
    </submittedName>
</protein>
<accession>A0A6G0VHQ6</accession>
<dbReference type="AlphaFoldDB" id="A0A6G0VHQ6"/>
<evidence type="ECO:0000256" key="1">
    <source>
        <dbReference type="SAM" id="MobiDB-lite"/>
    </source>
</evidence>
<proteinExistence type="predicted"/>
<feature type="non-terminal residue" evidence="3">
    <location>
        <position position="165"/>
    </location>
</feature>